<evidence type="ECO:0000256" key="7">
    <source>
        <dbReference type="ARBA" id="ARBA00022801"/>
    </source>
</evidence>
<sequence>MNMQVSNLIYVDQPIGTGFSYTSSKQDLRKSTDAASVDFYDFLLAFFRKHPRFKKNDFYITGESYAGHYIPAFSVRIHHANKNNKSTKINLKVSPKWR</sequence>
<evidence type="ECO:0000256" key="9">
    <source>
        <dbReference type="RuleBase" id="RU361156"/>
    </source>
</evidence>
<comment type="caution">
    <text evidence="10">The sequence shown here is derived from an EMBL/GenBank/DDBJ whole genome shotgun (WGS) entry which is preliminary data.</text>
</comment>
<dbReference type="Gene3D" id="3.40.50.1820">
    <property type="entry name" value="alpha/beta hydrolase"/>
    <property type="match status" value="1"/>
</dbReference>
<keyword evidence="6" id="KW-0732">Signal</keyword>
<evidence type="ECO:0000256" key="4">
    <source>
        <dbReference type="ARBA" id="ARBA00022645"/>
    </source>
</evidence>
<dbReference type="EC" id="3.4.16.-" evidence="9"/>
<keyword evidence="4 9" id="KW-0121">Carboxypeptidase</keyword>
<evidence type="ECO:0000313" key="10">
    <source>
        <dbReference type="EMBL" id="KAK4492705.1"/>
    </source>
</evidence>
<organism evidence="10 11">
    <name type="scientific">Penstemon davidsonii</name>
    <dbReference type="NCBI Taxonomy" id="160366"/>
    <lineage>
        <taxon>Eukaryota</taxon>
        <taxon>Viridiplantae</taxon>
        <taxon>Streptophyta</taxon>
        <taxon>Embryophyta</taxon>
        <taxon>Tracheophyta</taxon>
        <taxon>Spermatophyta</taxon>
        <taxon>Magnoliopsida</taxon>
        <taxon>eudicotyledons</taxon>
        <taxon>Gunneridae</taxon>
        <taxon>Pentapetalae</taxon>
        <taxon>asterids</taxon>
        <taxon>lamiids</taxon>
        <taxon>Lamiales</taxon>
        <taxon>Plantaginaceae</taxon>
        <taxon>Cheloneae</taxon>
        <taxon>Penstemon</taxon>
    </lineage>
</organism>
<proteinExistence type="inferred from homology"/>
<comment type="similarity">
    <text evidence="2 9">Belongs to the peptidase S10 family.</text>
</comment>
<dbReference type="PROSITE" id="PS00131">
    <property type="entry name" value="CARBOXYPEPT_SER_SER"/>
    <property type="match status" value="1"/>
</dbReference>
<dbReference type="InterPro" id="IPR029058">
    <property type="entry name" value="AB_hydrolase_fold"/>
</dbReference>
<comment type="subcellular location">
    <subcellularLocation>
        <location evidence="1">Secreted</location>
    </subcellularLocation>
</comment>
<dbReference type="EMBL" id="JAYDYQ010001087">
    <property type="protein sequence ID" value="KAK4492705.1"/>
    <property type="molecule type" value="Genomic_DNA"/>
</dbReference>
<reference evidence="10 11" key="1">
    <citation type="journal article" date="2023" name="bioRxiv">
        <title>Genome report: Whole genome sequence and annotation of Penstemon davidsonii.</title>
        <authorList>
            <person name="Ostevik K.L."/>
            <person name="Alabady M."/>
            <person name="Zhang M."/>
            <person name="Rausher M.D."/>
        </authorList>
    </citation>
    <scope>NUCLEOTIDE SEQUENCE [LARGE SCALE GENOMIC DNA]</scope>
    <source>
        <strain evidence="10">DNT005</strain>
        <tissue evidence="10">Whole leaf</tissue>
    </source>
</reference>
<evidence type="ECO:0000256" key="3">
    <source>
        <dbReference type="ARBA" id="ARBA00022525"/>
    </source>
</evidence>
<protein>
    <recommendedName>
        <fullName evidence="9">Carboxypeptidase</fullName>
        <ecNumber evidence="9">3.4.16.-</ecNumber>
    </recommendedName>
</protein>
<keyword evidence="8" id="KW-0325">Glycoprotein</keyword>
<gene>
    <name evidence="10" type="ORF">RD792_003525</name>
</gene>
<dbReference type="PANTHER" id="PTHR11802">
    <property type="entry name" value="SERINE PROTEASE FAMILY S10 SERINE CARBOXYPEPTIDASE"/>
    <property type="match status" value="1"/>
</dbReference>
<evidence type="ECO:0000313" key="11">
    <source>
        <dbReference type="Proteomes" id="UP001291926"/>
    </source>
</evidence>
<evidence type="ECO:0000256" key="1">
    <source>
        <dbReference type="ARBA" id="ARBA00004613"/>
    </source>
</evidence>
<dbReference type="SUPFAM" id="SSF53474">
    <property type="entry name" value="alpha/beta-Hydrolases"/>
    <property type="match status" value="1"/>
</dbReference>
<dbReference type="Pfam" id="PF00450">
    <property type="entry name" value="Peptidase_S10"/>
    <property type="match status" value="1"/>
</dbReference>
<keyword evidence="3" id="KW-0964">Secreted</keyword>
<keyword evidence="5 9" id="KW-0645">Protease</keyword>
<keyword evidence="7 9" id="KW-0378">Hydrolase</keyword>
<dbReference type="InterPro" id="IPR001563">
    <property type="entry name" value="Peptidase_S10"/>
</dbReference>
<accession>A0ABR0DTY5</accession>
<keyword evidence="11" id="KW-1185">Reference proteome</keyword>
<dbReference type="Proteomes" id="UP001291926">
    <property type="component" value="Unassembled WGS sequence"/>
</dbReference>
<dbReference type="PANTHER" id="PTHR11802:SF113">
    <property type="entry name" value="SERINE CARBOXYPEPTIDASE CTSA-4.1"/>
    <property type="match status" value="1"/>
</dbReference>
<dbReference type="InterPro" id="IPR018202">
    <property type="entry name" value="Ser_caboxypep_ser_AS"/>
</dbReference>
<name>A0ABR0DTY5_9LAMI</name>
<evidence type="ECO:0000256" key="8">
    <source>
        <dbReference type="ARBA" id="ARBA00023180"/>
    </source>
</evidence>
<dbReference type="PRINTS" id="PR00724">
    <property type="entry name" value="CRBOXYPTASEC"/>
</dbReference>
<evidence type="ECO:0000256" key="2">
    <source>
        <dbReference type="ARBA" id="ARBA00009431"/>
    </source>
</evidence>
<evidence type="ECO:0000256" key="5">
    <source>
        <dbReference type="ARBA" id="ARBA00022670"/>
    </source>
</evidence>
<evidence type="ECO:0000256" key="6">
    <source>
        <dbReference type="ARBA" id="ARBA00022729"/>
    </source>
</evidence>